<accession>A0A6H0Y2V9</accession>
<evidence type="ECO:0000313" key="3">
    <source>
        <dbReference type="Proteomes" id="UP000503462"/>
    </source>
</evidence>
<protein>
    <submittedName>
        <fullName evidence="2">Uncharacterized protein</fullName>
    </submittedName>
</protein>
<name>A0A6H0Y2V9_9PEZI</name>
<dbReference type="OrthoDB" id="3365267at2759"/>
<evidence type="ECO:0000313" key="2">
    <source>
        <dbReference type="EMBL" id="QIX01188.1"/>
    </source>
</evidence>
<keyword evidence="1" id="KW-0472">Membrane</keyword>
<dbReference type="EMBL" id="CP051142">
    <property type="protein sequence ID" value="QIX01188.1"/>
    <property type="molecule type" value="Genomic_DNA"/>
</dbReference>
<dbReference type="AlphaFoldDB" id="A0A6H0Y2V9"/>
<organism evidence="2 3">
    <name type="scientific">Peltaster fructicola</name>
    <dbReference type="NCBI Taxonomy" id="286661"/>
    <lineage>
        <taxon>Eukaryota</taxon>
        <taxon>Fungi</taxon>
        <taxon>Dikarya</taxon>
        <taxon>Ascomycota</taxon>
        <taxon>Pezizomycotina</taxon>
        <taxon>Dothideomycetes</taxon>
        <taxon>Dothideomycetes incertae sedis</taxon>
        <taxon>Peltaster</taxon>
    </lineage>
</organism>
<reference evidence="2 3" key="1">
    <citation type="journal article" date="2016" name="Sci. Rep.">
        <title>Peltaster fructicola genome reveals evolution from an invasive phytopathogen to an ectophytic parasite.</title>
        <authorList>
            <person name="Xu C."/>
            <person name="Chen H."/>
            <person name="Gleason M.L."/>
            <person name="Xu J.R."/>
            <person name="Liu H."/>
            <person name="Zhang R."/>
            <person name="Sun G."/>
        </authorList>
    </citation>
    <scope>NUCLEOTIDE SEQUENCE [LARGE SCALE GENOMIC DNA]</scope>
    <source>
        <strain evidence="2 3">LNHT1506</strain>
    </source>
</reference>
<feature type="transmembrane region" description="Helical" evidence="1">
    <location>
        <begin position="45"/>
        <end position="62"/>
    </location>
</feature>
<proteinExistence type="predicted"/>
<sequence length="187" mass="20381">MSSDSLAMFRRRLGPDLGALAEQHLQHEQSDRDTLNKAASAVKSYATYGTAIGGALGLLLAYRIRANRTRIFTALRTVERPTHLKFADGREQALPDITPALKPSLAGDFLTYTFLGFGGLFLGGELGLVTGSFRARQHVLADPESRQRIEAAFRGFQADALRTQANLIEQAGKEGRSLASYGGDKWL</sequence>
<dbReference type="Proteomes" id="UP000503462">
    <property type="component" value="Chromosome 4"/>
</dbReference>
<keyword evidence="1" id="KW-0812">Transmembrane</keyword>
<gene>
    <name evidence="2" type="ORF">AMS68_006705</name>
</gene>
<keyword evidence="3" id="KW-1185">Reference proteome</keyword>
<evidence type="ECO:0000256" key="1">
    <source>
        <dbReference type="SAM" id="Phobius"/>
    </source>
</evidence>
<keyword evidence="1" id="KW-1133">Transmembrane helix</keyword>